<dbReference type="Pfam" id="PF00535">
    <property type="entry name" value="Glycos_transf_2"/>
    <property type="match status" value="1"/>
</dbReference>
<dbReference type="Proteomes" id="UP001302329">
    <property type="component" value="Unassembled WGS sequence"/>
</dbReference>
<sequence length="319" mass="36558">MANPLDSVATIYFITVNYHCGDYIRTLIEATMASGEELGSIRFIIINNSPSDQSLRQWIEASSIPLPVQLIEAGANLGFGSGCNLGLRHVWQTDKQALAWLINPDARLDAGAIAYVRQCLRDDDQIAMLGTRIRDPRGEVWFSHGSFNRWTGQLGHRFPGDDCRPSPVRTWPTRWISGCSMLFRLGIFRDCPAFDPQYFLDYEDADISERHLRLGYRLRVTQAVLVEHQVSAITQRAPRAKYQHATFSKLYFLHRHATPLALGLNLLYYALRPLSFCLSDPARAQGRWWGVGDYLRWCWRRLRRRPGLFHPRTSFTVSS</sequence>
<keyword evidence="4 6" id="KW-0808">Transferase</keyword>
<evidence type="ECO:0000259" key="5">
    <source>
        <dbReference type="Pfam" id="PF00535"/>
    </source>
</evidence>
<name>A0ABU5SZU9_9CYAN</name>
<keyword evidence="7" id="KW-1185">Reference proteome</keyword>
<reference evidence="6 7" key="1">
    <citation type="submission" date="2023-12" db="EMBL/GenBank/DDBJ databases">
        <title>Baltic Sea Cyanobacteria.</title>
        <authorList>
            <person name="Delbaje E."/>
            <person name="Fewer D.P."/>
            <person name="Shishido T.K."/>
        </authorList>
    </citation>
    <scope>NUCLEOTIDE SEQUENCE [LARGE SCALE GENOMIC DNA]</scope>
    <source>
        <strain evidence="6 7">UHCC 0281</strain>
    </source>
</reference>
<evidence type="ECO:0000256" key="4">
    <source>
        <dbReference type="ARBA" id="ARBA00022679"/>
    </source>
</evidence>
<dbReference type="Gene3D" id="3.90.550.10">
    <property type="entry name" value="Spore Coat Polysaccharide Biosynthesis Protein SpsA, Chain A"/>
    <property type="match status" value="1"/>
</dbReference>
<dbReference type="InterPro" id="IPR029044">
    <property type="entry name" value="Nucleotide-diphossugar_trans"/>
</dbReference>
<dbReference type="GO" id="GO:0016757">
    <property type="term" value="F:glycosyltransferase activity"/>
    <property type="evidence" value="ECO:0007669"/>
    <property type="project" value="UniProtKB-KW"/>
</dbReference>
<evidence type="ECO:0000313" key="7">
    <source>
        <dbReference type="Proteomes" id="UP001302329"/>
    </source>
</evidence>
<comment type="caution">
    <text evidence="6">The sequence shown here is derived from an EMBL/GenBank/DDBJ whole genome shotgun (WGS) entry which is preliminary data.</text>
</comment>
<keyword evidence="3 6" id="KW-0328">Glycosyltransferase</keyword>
<dbReference type="PANTHER" id="PTHR43179">
    <property type="entry name" value="RHAMNOSYLTRANSFERASE WBBL"/>
    <property type="match status" value="1"/>
</dbReference>
<dbReference type="RefSeq" id="WP_323357995.1">
    <property type="nucleotide sequence ID" value="NZ_JAYGHY010000093.1"/>
</dbReference>
<dbReference type="PANTHER" id="PTHR43179:SF12">
    <property type="entry name" value="GALACTOFURANOSYLTRANSFERASE GLFT2"/>
    <property type="match status" value="1"/>
</dbReference>
<evidence type="ECO:0000256" key="2">
    <source>
        <dbReference type="ARBA" id="ARBA00006739"/>
    </source>
</evidence>
<proteinExistence type="inferred from homology"/>
<accession>A0ABU5SZU9</accession>
<dbReference type="EC" id="2.4.-.-" evidence="6"/>
<dbReference type="EMBL" id="JAYGHY010000093">
    <property type="protein sequence ID" value="MEA5444053.1"/>
    <property type="molecule type" value="Genomic_DNA"/>
</dbReference>
<protein>
    <submittedName>
        <fullName evidence="6">Glycosyltransferase family 2 protein</fullName>
        <ecNumber evidence="6">2.4.-.-</ecNumber>
    </submittedName>
</protein>
<evidence type="ECO:0000256" key="1">
    <source>
        <dbReference type="ARBA" id="ARBA00004776"/>
    </source>
</evidence>
<evidence type="ECO:0000313" key="6">
    <source>
        <dbReference type="EMBL" id="MEA5444053.1"/>
    </source>
</evidence>
<evidence type="ECO:0000256" key="3">
    <source>
        <dbReference type="ARBA" id="ARBA00022676"/>
    </source>
</evidence>
<feature type="domain" description="Glycosyltransferase 2-like" evidence="5">
    <location>
        <begin position="14"/>
        <end position="174"/>
    </location>
</feature>
<dbReference type="InterPro" id="IPR001173">
    <property type="entry name" value="Glyco_trans_2-like"/>
</dbReference>
<dbReference type="SUPFAM" id="SSF53448">
    <property type="entry name" value="Nucleotide-diphospho-sugar transferases"/>
    <property type="match status" value="1"/>
</dbReference>
<organism evidence="6 7">
    <name type="scientific">Cyanobium gracile UHCC 0281</name>
    <dbReference type="NCBI Taxonomy" id="3110309"/>
    <lineage>
        <taxon>Bacteria</taxon>
        <taxon>Bacillati</taxon>
        <taxon>Cyanobacteriota</taxon>
        <taxon>Cyanophyceae</taxon>
        <taxon>Synechococcales</taxon>
        <taxon>Prochlorococcaceae</taxon>
        <taxon>Cyanobium</taxon>
    </lineage>
</organism>
<comment type="similarity">
    <text evidence="2">Belongs to the glycosyltransferase 2 family.</text>
</comment>
<gene>
    <name evidence="6" type="ORF">VB739_15960</name>
</gene>
<comment type="pathway">
    <text evidence="1">Cell wall biogenesis; cell wall polysaccharide biosynthesis.</text>
</comment>